<evidence type="ECO:0000313" key="2">
    <source>
        <dbReference type="Proteomes" id="UP000283509"/>
    </source>
</evidence>
<reference evidence="1 2" key="2">
    <citation type="submission" date="2019-01" db="EMBL/GenBank/DDBJ databases">
        <title>The decoding of complex shrimp genome reveals the adaptation for benthos swimmer, frequently molting mechanism and breeding impact on genome.</title>
        <authorList>
            <person name="Sun Y."/>
            <person name="Gao Y."/>
            <person name="Yu Y."/>
        </authorList>
    </citation>
    <scope>NUCLEOTIDE SEQUENCE [LARGE SCALE GENOMIC DNA]</scope>
    <source>
        <tissue evidence="1">Muscle</tissue>
    </source>
</reference>
<dbReference type="InterPro" id="IPR016187">
    <property type="entry name" value="CTDL_fold"/>
</dbReference>
<proteinExistence type="predicted"/>
<keyword evidence="2" id="KW-1185">Reference proteome</keyword>
<name>A0A3R7M7J7_PENVA</name>
<comment type="caution">
    <text evidence="1">The sequence shown here is derived from an EMBL/GenBank/DDBJ whole genome shotgun (WGS) entry which is preliminary data.</text>
</comment>
<accession>A0A3R7M7J7</accession>
<dbReference type="EMBL" id="QCYY01001923">
    <property type="protein sequence ID" value="ROT74206.1"/>
    <property type="molecule type" value="Genomic_DNA"/>
</dbReference>
<gene>
    <name evidence="1" type="ORF">C7M84_007301</name>
</gene>
<reference evidence="1 2" key="1">
    <citation type="submission" date="2018-04" db="EMBL/GenBank/DDBJ databases">
        <authorList>
            <person name="Zhang X."/>
            <person name="Yuan J."/>
            <person name="Li F."/>
            <person name="Xiang J."/>
        </authorList>
    </citation>
    <scope>NUCLEOTIDE SEQUENCE [LARGE SCALE GENOMIC DNA]</scope>
    <source>
        <tissue evidence="1">Muscle</tissue>
    </source>
</reference>
<dbReference type="Proteomes" id="UP000283509">
    <property type="component" value="Unassembled WGS sequence"/>
</dbReference>
<evidence type="ECO:0008006" key="3">
    <source>
        <dbReference type="Google" id="ProtNLM"/>
    </source>
</evidence>
<protein>
    <recommendedName>
        <fullName evidence="3">C-type lectin domain-containing protein</fullName>
    </recommendedName>
</protein>
<dbReference type="AlphaFoldDB" id="A0A3R7M7J7"/>
<dbReference type="SUPFAM" id="SSF56436">
    <property type="entry name" value="C-type lectin-like"/>
    <property type="match status" value="1"/>
</dbReference>
<sequence>MQLVVDKYNSVARRPTRPSVPLCLLVVVAAPDNGPGEPLVWNDARAKCGEANGALAVIDNHDKLQLLSKFIDEKYPAETKGGWTLPCWSSERQFEMDLVQFCRRGTAIQSVGTKPSTATE</sequence>
<dbReference type="CDD" id="cd00037">
    <property type="entry name" value="CLECT"/>
    <property type="match status" value="1"/>
</dbReference>
<organism evidence="1 2">
    <name type="scientific">Penaeus vannamei</name>
    <name type="common">Whiteleg shrimp</name>
    <name type="synonym">Litopenaeus vannamei</name>
    <dbReference type="NCBI Taxonomy" id="6689"/>
    <lineage>
        <taxon>Eukaryota</taxon>
        <taxon>Metazoa</taxon>
        <taxon>Ecdysozoa</taxon>
        <taxon>Arthropoda</taxon>
        <taxon>Crustacea</taxon>
        <taxon>Multicrustacea</taxon>
        <taxon>Malacostraca</taxon>
        <taxon>Eumalacostraca</taxon>
        <taxon>Eucarida</taxon>
        <taxon>Decapoda</taxon>
        <taxon>Dendrobranchiata</taxon>
        <taxon>Penaeoidea</taxon>
        <taxon>Penaeidae</taxon>
        <taxon>Penaeus</taxon>
    </lineage>
</organism>
<evidence type="ECO:0000313" key="1">
    <source>
        <dbReference type="EMBL" id="ROT74206.1"/>
    </source>
</evidence>